<dbReference type="Proteomes" id="UP000292957">
    <property type="component" value="Unassembled WGS sequence"/>
</dbReference>
<accession>A0A4V2JYP8</accession>
<dbReference type="AlphaFoldDB" id="A0A4V2JYP8"/>
<protein>
    <submittedName>
        <fullName evidence="1">Uncharacterized protein</fullName>
    </submittedName>
</protein>
<proteinExistence type="predicted"/>
<evidence type="ECO:0000313" key="1">
    <source>
        <dbReference type="EMBL" id="TBU22013.1"/>
    </source>
</evidence>
<gene>
    <name evidence="1" type="ORF">BD311DRAFT_782581</name>
</gene>
<dbReference type="EMBL" id="ML143562">
    <property type="protein sequence ID" value="TBU22013.1"/>
    <property type="molecule type" value="Genomic_DNA"/>
</dbReference>
<sequence>MWPSGDAIQCPAGIYILSPVLIMTPSLCDLSIVLSFPLIQDCLPHVAEAILREPLRASRTEVCSFCVANTGASTRPRFAASRPDPLTAVHS</sequence>
<reference evidence="1" key="1">
    <citation type="submission" date="2019-01" db="EMBL/GenBank/DDBJ databases">
        <title>Draft genome sequences of three monokaryotic isolates of the white-rot basidiomycete fungus Dichomitus squalens.</title>
        <authorList>
            <consortium name="DOE Joint Genome Institute"/>
            <person name="Lopez S.C."/>
            <person name="Andreopoulos B."/>
            <person name="Pangilinan J."/>
            <person name="Lipzen A."/>
            <person name="Riley R."/>
            <person name="Ahrendt S."/>
            <person name="Ng V."/>
            <person name="Barry K."/>
            <person name="Daum C."/>
            <person name="Grigoriev I.V."/>
            <person name="Hilden K.S."/>
            <person name="Makela M.R."/>
            <person name="de Vries R.P."/>
        </authorList>
    </citation>
    <scope>NUCLEOTIDE SEQUENCE [LARGE SCALE GENOMIC DNA]</scope>
    <source>
        <strain evidence="1">OM18370.1</strain>
    </source>
</reference>
<name>A0A4V2JYP8_9APHY</name>
<organism evidence="1">
    <name type="scientific">Dichomitus squalens</name>
    <dbReference type="NCBI Taxonomy" id="114155"/>
    <lineage>
        <taxon>Eukaryota</taxon>
        <taxon>Fungi</taxon>
        <taxon>Dikarya</taxon>
        <taxon>Basidiomycota</taxon>
        <taxon>Agaricomycotina</taxon>
        <taxon>Agaricomycetes</taxon>
        <taxon>Polyporales</taxon>
        <taxon>Polyporaceae</taxon>
        <taxon>Dichomitus</taxon>
    </lineage>
</organism>